<dbReference type="InterPro" id="IPR012910">
    <property type="entry name" value="Plug_dom"/>
</dbReference>
<evidence type="ECO:0000259" key="9">
    <source>
        <dbReference type="Pfam" id="PF07715"/>
    </source>
</evidence>
<evidence type="ECO:0000256" key="2">
    <source>
        <dbReference type="ARBA" id="ARBA00022448"/>
    </source>
</evidence>
<accession>A0ABW6BDG2</accession>
<organism evidence="10 11">
    <name type="scientific">Sphingobacterium bambusae</name>
    <dbReference type="NCBI Taxonomy" id="662858"/>
    <lineage>
        <taxon>Bacteria</taxon>
        <taxon>Pseudomonadati</taxon>
        <taxon>Bacteroidota</taxon>
        <taxon>Sphingobacteriia</taxon>
        <taxon>Sphingobacteriales</taxon>
        <taxon>Sphingobacteriaceae</taxon>
        <taxon>Sphingobacterium</taxon>
    </lineage>
</organism>
<reference evidence="11" key="1">
    <citation type="journal article" date="2019" name="Int. J. Syst. Evol. Microbiol.">
        <title>The Global Catalogue of Microorganisms (GCM) 10K type strain sequencing project: providing services to taxonomists for standard genome sequencing and annotation.</title>
        <authorList>
            <consortium name="The Broad Institute Genomics Platform"/>
            <consortium name="The Broad Institute Genome Sequencing Center for Infectious Disease"/>
            <person name="Wu L."/>
            <person name="Ma J."/>
        </authorList>
    </citation>
    <scope>NUCLEOTIDE SEQUENCE [LARGE SCALE GENOMIC DNA]</scope>
    <source>
        <strain evidence="11">KCTC 22814</strain>
    </source>
</reference>
<evidence type="ECO:0000256" key="8">
    <source>
        <dbReference type="SAM" id="SignalP"/>
    </source>
</evidence>
<name>A0ABW6BDG2_9SPHI</name>
<dbReference type="SUPFAM" id="SSF56935">
    <property type="entry name" value="Porins"/>
    <property type="match status" value="1"/>
</dbReference>
<dbReference type="Pfam" id="PF07715">
    <property type="entry name" value="Plug"/>
    <property type="match status" value="1"/>
</dbReference>
<keyword evidence="3 7" id="KW-1134">Transmembrane beta strand</keyword>
<feature type="domain" description="TonB-dependent receptor plug" evidence="9">
    <location>
        <begin position="225"/>
        <end position="364"/>
    </location>
</feature>
<dbReference type="NCBIfam" id="TIGR04057">
    <property type="entry name" value="SusC_RagA_signa"/>
    <property type="match status" value="1"/>
</dbReference>
<comment type="subcellular location">
    <subcellularLocation>
        <location evidence="1 7">Cell outer membrane</location>
        <topology evidence="1 7">Multi-pass membrane protein</topology>
    </subcellularLocation>
</comment>
<evidence type="ECO:0000256" key="1">
    <source>
        <dbReference type="ARBA" id="ARBA00004571"/>
    </source>
</evidence>
<dbReference type="InterPro" id="IPR037066">
    <property type="entry name" value="Plug_dom_sf"/>
</dbReference>
<dbReference type="InterPro" id="IPR036942">
    <property type="entry name" value="Beta-barrel_TonB_sf"/>
</dbReference>
<evidence type="ECO:0000256" key="7">
    <source>
        <dbReference type="PROSITE-ProRule" id="PRU01360"/>
    </source>
</evidence>
<keyword evidence="5 7" id="KW-0472">Membrane</keyword>
<keyword evidence="8" id="KW-0732">Signal</keyword>
<evidence type="ECO:0000256" key="4">
    <source>
        <dbReference type="ARBA" id="ARBA00022692"/>
    </source>
</evidence>
<comment type="similarity">
    <text evidence="7">Belongs to the TonB-dependent receptor family.</text>
</comment>
<evidence type="ECO:0000313" key="10">
    <source>
        <dbReference type="EMBL" id="MFD2966534.1"/>
    </source>
</evidence>
<dbReference type="Gene3D" id="2.40.170.20">
    <property type="entry name" value="TonB-dependent receptor, beta-barrel domain"/>
    <property type="match status" value="1"/>
</dbReference>
<dbReference type="NCBIfam" id="TIGR04056">
    <property type="entry name" value="OMP_RagA_SusC"/>
    <property type="match status" value="1"/>
</dbReference>
<evidence type="ECO:0000313" key="11">
    <source>
        <dbReference type="Proteomes" id="UP001597525"/>
    </source>
</evidence>
<evidence type="ECO:0000256" key="5">
    <source>
        <dbReference type="ARBA" id="ARBA00023136"/>
    </source>
</evidence>
<keyword evidence="11" id="KW-1185">Reference proteome</keyword>
<protein>
    <submittedName>
        <fullName evidence="10">SusC/RagA family TonB-linked outer membrane protein</fullName>
    </submittedName>
</protein>
<keyword evidence="6 7" id="KW-0998">Cell outer membrane</keyword>
<comment type="caution">
    <text evidence="10">The sequence shown here is derived from an EMBL/GenBank/DDBJ whole genome shotgun (WGS) entry which is preliminary data.</text>
</comment>
<dbReference type="Gene3D" id="2.170.130.10">
    <property type="entry name" value="TonB-dependent receptor, plug domain"/>
    <property type="match status" value="1"/>
</dbReference>
<dbReference type="InterPro" id="IPR039426">
    <property type="entry name" value="TonB-dep_rcpt-like"/>
</dbReference>
<keyword evidence="4 7" id="KW-0812">Transmembrane</keyword>
<sequence length="1210" mass="134577">MTVWLTKIKPTKRLGRPLFALICAGAMSLASPQQALFAQQKQYEIQVSSKKLGDVFAQLSKSEGLKFFYSTDEVDTQELINLSFRSTRLEELLDKLLSPHYSWKRLDSSNEILIKRKTTEGRQAKQFTYSIQVQGLDGAPLDGATLYFPSLKRHLSTDKSGRAIVQLPEGQAPQALSFQVSHLGYDAASGEVLRNGWANSSLQSQLQSLDRVVVDGYQQRDARILASSTSTVKAENIVLGGYQSLDQMLQGQIPGLMVMHASGSPSATPRIRLRGVSTLLGAGTPLWVIDGVIWEDPVNVSNQEVNNLIETTQLNRLDQLGNEAQFNILGGAIAGLNAQDIASITVLKDASATAIYGTRAANGVIVVTTKSGGSGRTLINYSSTMGFSRRPSYSDFNVMNSKERVAFSKEVYDDGLLYQNMPFSYSYEGALFDLFDHRIDQSEFNSRVAQYETNNTDWFDLLFEPAFNQNHYLSVSGGSDKDNYFLSVGYDKNKGSAKGDQAERYALGLRLKNQLRDNIQLNSRINFSSRKTLGFYGINPFDYALNTSRTLTAAESYPTRYSPASDYQGLTLLNYNIQNELENSGNEANVRQVNAQLELNWDLSPHFRYSALAALGFSNSKAARYAGEETYSIALIRGYDYGAVAAGSAQELASKLPYGGILYYNDVNNLNYTIRNTIQYKKRLGAKHDLNAMAGFELRSNQYDGFSTTEWGYFPKRGRSISYEYNPSSTSTSLSGSSYGASLAKHNAALQDNLSNNLSAFATFAYSYDRRYILNANARTDASNRFGQYTNNRFLPVWSIAGRWAMHEESWLREQAWLSDLSLRASYGLQGNVVQQVGPELIAAYGDNVVDPVSGQYILNISSLPYPDLRWEKTATSNLGLDLGFMQNRLAFSLDYYRKSGRDIIFQIPTPLEYGIASAYKNGAQLKNEGIELAVSATPIRNKNWQWTITANLARNSNKVYRAGALNTYADYLSGNTFVDGESVGTFYSYAFLGLDGQQGLPLIDKVNTNTSDQDLDPSQFLVRSGRRDPLFTGGVNMSLRYKNILFDASSAFNIGQHKRLNSLYKATQYVPAPDQNLERTVLDRWRQPGDEAATDIPAFLRVNDFAVTSVPLPIESNTYVSLYDMYNLSNIRVANASFLRIRHIGGSYLFKEDTVKKMGLQSLQLGFQVYNPFIIKSKVWGSQDPEQANTGGLAQPITPSYNMTIKIGI</sequence>
<dbReference type="Proteomes" id="UP001597525">
    <property type="component" value="Unassembled WGS sequence"/>
</dbReference>
<gene>
    <name evidence="10" type="ORF">ACFS7Y_04005</name>
</gene>
<dbReference type="EMBL" id="JBHUPB010000003">
    <property type="protein sequence ID" value="MFD2966534.1"/>
    <property type="molecule type" value="Genomic_DNA"/>
</dbReference>
<dbReference type="RefSeq" id="WP_320184318.1">
    <property type="nucleotide sequence ID" value="NZ_CP138332.1"/>
</dbReference>
<dbReference type="PROSITE" id="PS52016">
    <property type="entry name" value="TONB_DEPENDENT_REC_3"/>
    <property type="match status" value="1"/>
</dbReference>
<evidence type="ECO:0000256" key="6">
    <source>
        <dbReference type="ARBA" id="ARBA00023237"/>
    </source>
</evidence>
<keyword evidence="2 7" id="KW-0813">Transport</keyword>
<evidence type="ECO:0000256" key="3">
    <source>
        <dbReference type="ARBA" id="ARBA00022452"/>
    </source>
</evidence>
<proteinExistence type="inferred from homology"/>
<dbReference type="InterPro" id="IPR023997">
    <property type="entry name" value="TonB-dep_OMP_SusC/RagA_CS"/>
</dbReference>
<feature type="chain" id="PRO_5045419760" evidence="8">
    <location>
        <begin position="36"/>
        <end position="1210"/>
    </location>
</feature>
<feature type="signal peptide" evidence="8">
    <location>
        <begin position="1"/>
        <end position="35"/>
    </location>
</feature>
<dbReference type="InterPro" id="IPR023996">
    <property type="entry name" value="TonB-dep_OMP_SusC/RagA"/>
</dbReference>